<dbReference type="InterPro" id="IPR050397">
    <property type="entry name" value="Env_Response_Regulators"/>
</dbReference>
<gene>
    <name evidence="6" type="ORF">D5R40_19785</name>
</gene>
<evidence type="ECO:0000256" key="1">
    <source>
        <dbReference type="ARBA" id="ARBA00023015"/>
    </source>
</evidence>
<organism evidence="6 7">
    <name type="scientific">Okeania hirsuta</name>
    <dbReference type="NCBI Taxonomy" id="1458930"/>
    <lineage>
        <taxon>Bacteria</taxon>
        <taxon>Bacillati</taxon>
        <taxon>Cyanobacteriota</taxon>
        <taxon>Cyanophyceae</taxon>
        <taxon>Oscillatoriophycideae</taxon>
        <taxon>Oscillatoriales</taxon>
        <taxon>Microcoleaceae</taxon>
        <taxon>Okeania</taxon>
    </lineage>
</organism>
<dbReference type="OrthoDB" id="1116216at2"/>
<evidence type="ECO:0000259" key="5">
    <source>
        <dbReference type="PROSITE" id="PS51063"/>
    </source>
</evidence>
<dbReference type="InterPro" id="IPR000595">
    <property type="entry name" value="cNMP-bd_dom"/>
</dbReference>
<dbReference type="PANTHER" id="PTHR24567:SF74">
    <property type="entry name" value="HTH-TYPE TRANSCRIPTIONAL REGULATOR ARCR"/>
    <property type="match status" value="1"/>
</dbReference>
<dbReference type="RefSeq" id="WP_124143437.1">
    <property type="nucleotide sequence ID" value="NZ_CAWOKI010000343.1"/>
</dbReference>
<dbReference type="Proteomes" id="UP000269154">
    <property type="component" value="Unassembled WGS sequence"/>
</dbReference>
<dbReference type="GO" id="GO:0003677">
    <property type="term" value="F:DNA binding"/>
    <property type="evidence" value="ECO:0007669"/>
    <property type="project" value="UniProtKB-KW"/>
</dbReference>
<evidence type="ECO:0000313" key="7">
    <source>
        <dbReference type="Proteomes" id="UP000269154"/>
    </source>
</evidence>
<name>A0A3N6P7P1_9CYAN</name>
<dbReference type="CDD" id="cd00038">
    <property type="entry name" value="CAP_ED"/>
    <property type="match status" value="1"/>
</dbReference>
<evidence type="ECO:0000256" key="3">
    <source>
        <dbReference type="ARBA" id="ARBA00023163"/>
    </source>
</evidence>
<dbReference type="Gene3D" id="2.60.120.10">
    <property type="entry name" value="Jelly Rolls"/>
    <property type="match status" value="1"/>
</dbReference>
<dbReference type="AlphaFoldDB" id="A0A3N6P7P1"/>
<dbReference type="SUPFAM" id="SSF46785">
    <property type="entry name" value="Winged helix' DNA-binding domain"/>
    <property type="match status" value="1"/>
</dbReference>
<dbReference type="PROSITE" id="PS50042">
    <property type="entry name" value="CNMP_BINDING_3"/>
    <property type="match status" value="1"/>
</dbReference>
<dbReference type="InterPro" id="IPR036390">
    <property type="entry name" value="WH_DNA-bd_sf"/>
</dbReference>
<dbReference type="InterPro" id="IPR018490">
    <property type="entry name" value="cNMP-bd_dom_sf"/>
</dbReference>
<dbReference type="Pfam" id="PF13545">
    <property type="entry name" value="HTH_Crp_2"/>
    <property type="match status" value="1"/>
</dbReference>
<keyword evidence="1" id="KW-0805">Transcription regulation</keyword>
<dbReference type="CDD" id="cd00092">
    <property type="entry name" value="HTH_CRP"/>
    <property type="match status" value="1"/>
</dbReference>
<dbReference type="InterPro" id="IPR036388">
    <property type="entry name" value="WH-like_DNA-bd_sf"/>
</dbReference>
<dbReference type="EMBL" id="RCBY01000123">
    <property type="protein sequence ID" value="RQH35615.1"/>
    <property type="molecule type" value="Genomic_DNA"/>
</dbReference>
<proteinExistence type="predicted"/>
<evidence type="ECO:0000259" key="4">
    <source>
        <dbReference type="PROSITE" id="PS50042"/>
    </source>
</evidence>
<dbReference type="SMART" id="SM00419">
    <property type="entry name" value="HTH_CRP"/>
    <property type="match status" value="1"/>
</dbReference>
<dbReference type="PRINTS" id="PR00034">
    <property type="entry name" value="HTHCRP"/>
</dbReference>
<keyword evidence="7" id="KW-1185">Reference proteome</keyword>
<accession>A0A3N6P7P1</accession>
<dbReference type="PROSITE" id="PS51063">
    <property type="entry name" value="HTH_CRP_2"/>
    <property type="match status" value="1"/>
</dbReference>
<dbReference type="GO" id="GO:0005829">
    <property type="term" value="C:cytosol"/>
    <property type="evidence" value="ECO:0007669"/>
    <property type="project" value="TreeGrafter"/>
</dbReference>
<dbReference type="InterPro" id="IPR014710">
    <property type="entry name" value="RmlC-like_jellyroll"/>
</dbReference>
<dbReference type="PANTHER" id="PTHR24567">
    <property type="entry name" value="CRP FAMILY TRANSCRIPTIONAL REGULATORY PROTEIN"/>
    <property type="match status" value="1"/>
</dbReference>
<feature type="domain" description="HTH crp-type" evidence="5">
    <location>
        <begin position="151"/>
        <end position="216"/>
    </location>
</feature>
<feature type="domain" description="Cyclic nucleotide-binding" evidence="4">
    <location>
        <begin position="15"/>
        <end position="81"/>
    </location>
</feature>
<keyword evidence="3" id="KW-0804">Transcription</keyword>
<dbReference type="GO" id="GO:0003700">
    <property type="term" value="F:DNA-binding transcription factor activity"/>
    <property type="evidence" value="ECO:0007669"/>
    <property type="project" value="TreeGrafter"/>
</dbReference>
<comment type="caution">
    <text evidence="6">The sequence shown here is derived from an EMBL/GenBank/DDBJ whole genome shotgun (WGS) entry which is preliminary data.</text>
</comment>
<evidence type="ECO:0000256" key="2">
    <source>
        <dbReference type="ARBA" id="ARBA00023125"/>
    </source>
</evidence>
<dbReference type="InterPro" id="IPR012318">
    <property type="entry name" value="HTH_CRP"/>
</dbReference>
<sequence>MNKAIAQTIASTFHFWENLDSEAKTNFLNKCQQISLSPSQFVCLEGDICHHLPLIISGNVRVYKIGESGREITLYHLEKGDSCIMTASCIISQKVFPAFAIAETEIEALIIPANSLKKWVRHNTIWQEYIFGILSQRLANVIEIIEEVAFRRMDSRIASYLLHNVNSKIQTLQITHEAIAQELGSSREVVSRILKTFERQKLLSLSRGKIELYNWEKLEKIAQLGKY</sequence>
<dbReference type="Pfam" id="PF00027">
    <property type="entry name" value="cNMP_binding"/>
    <property type="match status" value="1"/>
</dbReference>
<keyword evidence="2" id="KW-0238">DNA-binding</keyword>
<reference evidence="6 7" key="1">
    <citation type="journal article" date="2018" name="ACS Chem. Biol.">
        <title>Ketoreductase domain dysfunction expands chemodiversity: malyngamide biosynthesis in the cyanobacterium Okeania hirsuta.</title>
        <authorList>
            <person name="Moss N.A."/>
            <person name="Leao T."/>
            <person name="Rankin M."/>
            <person name="McCullough T.M."/>
            <person name="Qu P."/>
            <person name="Korobeynikov A."/>
            <person name="Smith J.L."/>
            <person name="Gerwick L."/>
            <person name="Gerwick W.H."/>
        </authorList>
    </citation>
    <scope>NUCLEOTIDE SEQUENCE [LARGE SCALE GENOMIC DNA]</scope>
    <source>
        <strain evidence="6 7">PAB10Feb10-1</strain>
    </source>
</reference>
<protein>
    <submittedName>
        <fullName evidence="6">Crp/Fnr family transcriptional regulator</fullName>
    </submittedName>
</protein>
<dbReference type="Gene3D" id="1.10.10.10">
    <property type="entry name" value="Winged helix-like DNA-binding domain superfamily/Winged helix DNA-binding domain"/>
    <property type="match status" value="1"/>
</dbReference>
<dbReference type="SUPFAM" id="SSF51206">
    <property type="entry name" value="cAMP-binding domain-like"/>
    <property type="match status" value="1"/>
</dbReference>
<evidence type="ECO:0000313" key="6">
    <source>
        <dbReference type="EMBL" id="RQH35615.1"/>
    </source>
</evidence>